<evidence type="ECO:0000256" key="1">
    <source>
        <dbReference type="SAM" id="Phobius"/>
    </source>
</evidence>
<keyword evidence="1" id="KW-0812">Transmembrane</keyword>
<accession>A0ABW1FW59</accession>
<organism evidence="2 3">
    <name type="scientific">Streptacidiphilus monticola</name>
    <dbReference type="NCBI Taxonomy" id="2161674"/>
    <lineage>
        <taxon>Bacteria</taxon>
        <taxon>Bacillati</taxon>
        <taxon>Actinomycetota</taxon>
        <taxon>Actinomycetes</taxon>
        <taxon>Kitasatosporales</taxon>
        <taxon>Streptomycetaceae</taxon>
        <taxon>Streptacidiphilus</taxon>
    </lineage>
</organism>
<evidence type="ECO:0000313" key="2">
    <source>
        <dbReference type="EMBL" id="MFC5906258.1"/>
    </source>
</evidence>
<dbReference type="RefSeq" id="WP_380579492.1">
    <property type="nucleotide sequence ID" value="NZ_JBHSQJ010000010.1"/>
</dbReference>
<sequence>MTGNDRGGEPVAVHRSRRYVPLAVRKWTGYGLIALFWLLLSRGIWWQGLVVDAVVIGALWLVGQLPPSSGLLAVEVWPDALRLRVAAATEPLTVAWADVLDVAFVARDENYEYVSGGRSRWSVRHAAVVLAVNGQTEPLVLVHLRRPQQLAVEIARHAAAVRAATADRAEA</sequence>
<reference evidence="3" key="1">
    <citation type="journal article" date="2019" name="Int. J. Syst. Evol. Microbiol.">
        <title>The Global Catalogue of Microorganisms (GCM) 10K type strain sequencing project: providing services to taxonomists for standard genome sequencing and annotation.</title>
        <authorList>
            <consortium name="The Broad Institute Genomics Platform"/>
            <consortium name="The Broad Institute Genome Sequencing Center for Infectious Disease"/>
            <person name="Wu L."/>
            <person name="Ma J."/>
        </authorList>
    </citation>
    <scope>NUCLEOTIDE SEQUENCE [LARGE SCALE GENOMIC DNA]</scope>
    <source>
        <strain evidence="3">JCM 4816</strain>
    </source>
</reference>
<evidence type="ECO:0008006" key="4">
    <source>
        <dbReference type="Google" id="ProtNLM"/>
    </source>
</evidence>
<proteinExistence type="predicted"/>
<name>A0ABW1FW59_9ACTN</name>
<gene>
    <name evidence="2" type="ORF">ACFP3V_03340</name>
</gene>
<keyword evidence="3" id="KW-1185">Reference proteome</keyword>
<feature type="transmembrane region" description="Helical" evidence="1">
    <location>
        <begin position="20"/>
        <end position="38"/>
    </location>
</feature>
<protein>
    <recommendedName>
        <fullName evidence="4">PH domain-containing protein</fullName>
    </recommendedName>
</protein>
<comment type="caution">
    <text evidence="2">The sequence shown here is derived from an EMBL/GenBank/DDBJ whole genome shotgun (WGS) entry which is preliminary data.</text>
</comment>
<keyword evidence="1" id="KW-1133">Transmembrane helix</keyword>
<dbReference type="Proteomes" id="UP001596174">
    <property type="component" value="Unassembled WGS sequence"/>
</dbReference>
<keyword evidence="1" id="KW-0472">Membrane</keyword>
<feature type="transmembrane region" description="Helical" evidence="1">
    <location>
        <begin position="44"/>
        <end position="62"/>
    </location>
</feature>
<evidence type="ECO:0000313" key="3">
    <source>
        <dbReference type="Proteomes" id="UP001596174"/>
    </source>
</evidence>
<dbReference type="EMBL" id="JBHSQJ010000010">
    <property type="protein sequence ID" value="MFC5906258.1"/>
    <property type="molecule type" value="Genomic_DNA"/>
</dbReference>